<organism evidence="3">
    <name type="scientific">uncultured Woeseiaceae bacterium</name>
    <dbReference type="NCBI Taxonomy" id="1983305"/>
    <lineage>
        <taxon>Bacteria</taxon>
        <taxon>Pseudomonadati</taxon>
        <taxon>Pseudomonadota</taxon>
        <taxon>Gammaproteobacteria</taxon>
        <taxon>Woeseiales</taxon>
        <taxon>Woeseiaceae</taxon>
        <taxon>environmental samples</taxon>
    </lineage>
</organism>
<feature type="domain" description="Nitrile hydratase beta subunit-like N-terminal" evidence="2">
    <location>
        <begin position="10"/>
        <end position="106"/>
    </location>
</feature>
<proteinExistence type="predicted"/>
<protein>
    <recommendedName>
        <fullName evidence="2">Nitrile hydratase beta subunit-like N-terminal domain-containing protein</fullName>
    </recommendedName>
</protein>
<accession>A0A7D9D3J6</accession>
<gene>
    <name evidence="3" type="ORF">JTBM06_V1_640005</name>
</gene>
<name>A0A7D9D3J6_9GAMM</name>
<dbReference type="InterPro" id="IPR049054">
    <property type="entry name" value="CN_hydtase_beta-like_N"/>
</dbReference>
<evidence type="ECO:0000256" key="1">
    <source>
        <dbReference type="SAM" id="MobiDB-lite"/>
    </source>
</evidence>
<dbReference type="Gene3D" id="1.10.472.20">
    <property type="entry name" value="Nitrile hydratase, beta subunit"/>
    <property type="match status" value="1"/>
</dbReference>
<evidence type="ECO:0000313" key="3">
    <source>
        <dbReference type="EMBL" id="VUX56340.1"/>
    </source>
</evidence>
<dbReference type="EMBL" id="LR633967">
    <property type="protein sequence ID" value="VUX56340.1"/>
    <property type="molecule type" value="Genomic_DNA"/>
</dbReference>
<dbReference type="Pfam" id="PF21006">
    <property type="entry name" value="NHase_beta_N"/>
    <property type="match status" value="1"/>
</dbReference>
<dbReference type="AlphaFoldDB" id="A0A7D9D3J6"/>
<reference evidence="3" key="1">
    <citation type="submission" date="2019-07" db="EMBL/GenBank/DDBJ databases">
        <authorList>
            <person name="Weber M."/>
            <person name="Kostadinov I."/>
            <person name="Kostadinov D I."/>
        </authorList>
    </citation>
    <scope>NUCLEOTIDE SEQUENCE</scope>
    <source>
        <strain evidence="3">Gfbio:sag-sample-m06:053724c1-46a9-4a36-b237-ea2bf867836b</strain>
    </source>
</reference>
<feature type="region of interest" description="Disordered" evidence="1">
    <location>
        <begin position="1"/>
        <end position="26"/>
    </location>
</feature>
<dbReference type="InterPro" id="IPR042262">
    <property type="entry name" value="CN_hydtase_beta_C"/>
</dbReference>
<dbReference type="SUPFAM" id="SSF50090">
    <property type="entry name" value="Electron transport accessory proteins"/>
    <property type="match status" value="1"/>
</dbReference>
<sequence length="112" mass="12488">MTRVSSKPWGPHDIGGQQGGPVNLSDHETAHWEWQIDAMVRLALSKGLISDFAELRDGIERLTPEDYESLTYYERWAKALAHTLVSRGVVTESALAEKANVIRERQLAEAAS</sequence>
<evidence type="ECO:0000259" key="2">
    <source>
        <dbReference type="Pfam" id="PF21006"/>
    </source>
</evidence>
<dbReference type="InterPro" id="IPR008990">
    <property type="entry name" value="Elect_transpt_acc-like_dom_sf"/>
</dbReference>